<protein>
    <submittedName>
        <fullName evidence="9">Type II secretion system F family protein</fullName>
    </submittedName>
</protein>
<keyword evidence="2" id="KW-1003">Cell membrane</keyword>
<evidence type="ECO:0000256" key="4">
    <source>
        <dbReference type="ARBA" id="ARBA00022989"/>
    </source>
</evidence>
<dbReference type="AlphaFoldDB" id="A0AA41YSH3"/>
<dbReference type="PANTHER" id="PTHR35007:SF1">
    <property type="entry name" value="PILUS ASSEMBLY PROTEIN"/>
    <property type="match status" value="1"/>
</dbReference>
<dbReference type="InterPro" id="IPR018076">
    <property type="entry name" value="T2SS_GspF_dom"/>
</dbReference>
<feature type="transmembrane region" description="Helical" evidence="7">
    <location>
        <begin position="96"/>
        <end position="114"/>
    </location>
</feature>
<comment type="subcellular location">
    <subcellularLocation>
        <location evidence="1">Cell membrane</location>
        <topology evidence="1">Multi-pass membrane protein</topology>
    </subcellularLocation>
</comment>
<dbReference type="RefSeq" id="WP_282582858.1">
    <property type="nucleotide sequence ID" value="NZ_JAMOIM010000001.1"/>
</dbReference>
<dbReference type="Gene3D" id="1.20.81.30">
    <property type="entry name" value="Type II secretion system (T2SS), domain F"/>
    <property type="match status" value="1"/>
</dbReference>
<evidence type="ECO:0000313" key="9">
    <source>
        <dbReference type="EMBL" id="MCW6506495.1"/>
    </source>
</evidence>
<feature type="compositionally biased region" description="Basic and acidic residues" evidence="6">
    <location>
        <begin position="48"/>
        <end position="66"/>
    </location>
</feature>
<dbReference type="Pfam" id="PF00482">
    <property type="entry name" value="T2SSF"/>
    <property type="match status" value="1"/>
</dbReference>
<evidence type="ECO:0000256" key="6">
    <source>
        <dbReference type="SAM" id="MobiDB-lite"/>
    </source>
</evidence>
<proteinExistence type="predicted"/>
<evidence type="ECO:0000256" key="2">
    <source>
        <dbReference type="ARBA" id="ARBA00022475"/>
    </source>
</evidence>
<feature type="domain" description="Type II secretion system protein GspF" evidence="8">
    <location>
        <begin position="156"/>
        <end position="279"/>
    </location>
</feature>
<name>A0AA41YSH3_9HYPH</name>
<feature type="transmembrane region" description="Helical" evidence="7">
    <location>
        <begin position="296"/>
        <end position="315"/>
    </location>
</feature>
<organism evidence="9 10">
    <name type="scientific">Lichenifustis flavocetrariae</name>
    <dbReference type="NCBI Taxonomy" id="2949735"/>
    <lineage>
        <taxon>Bacteria</taxon>
        <taxon>Pseudomonadati</taxon>
        <taxon>Pseudomonadota</taxon>
        <taxon>Alphaproteobacteria</taxon>
        <taxon>Hyphomicrobiales</taxon>
        <taxon>Lichenihabitantaceae</taxon>
        <taxon>Lichenifustis</taxon>
    </lineage>
</organism>
<dbReference type="GO" id="GO:0005886">
    <property type="term" value="C:plasma membrane"/>
    <property type="evidence" value="ECO:0007669"/>
    <property type="project" value="UniProtKB-SubCell"/>
</dbReference>
<feature type="transmembrane region" description="Helical" evidence="7">
    <location>
        <begin position="120"/>
        <end position="140"/>
    </location>
</feature>
<feature type="transmembrane region" description="Helical" evidence="7">
    <location>
        <begin position="6"/>
        <end position="28"/>
    </location>
</feature>
<keyword evidence="4 7" id="KW-1133">Transmembrane helix</keyword>
<dbReference type="InterPro" id="IPR042094">
    <property type="entry name" value="T2SS_GspF_sf"/>
</dbReference>
<feature type="transmembrane region" description="Helical" evidence="7">
    <location>
        <begin position="264"/>
        <end position="284"/>
    </location>
</feature>
<evidence type="ECO:0000259" key="8">
    <source>
        <dbReference type="Pfam" id="PF00482"/>
    </source>
</evidence>
<dbReference type="PANTHER" id="PTHR35007">
    <property type="entry name" value="INTEGRAL MEMBRANE PROTEIN-RELATED"/>
    <property type="match status" value="1"/>
</dbReference>
<reference evidence="9" key="1">
    <citation type="submission" date="2022-05" db="EMBL/GenBank/DDBJ databases">
        <authorList>
            <person name="Pankratov T."/>
        </authorList>
    </citation>
    <scope>NUCLEOTIDE SEQUENCE</scope>
    <source>
        <strain evidence="9">BP6-180914</strain>
    </source>
</reference>
<evidence type="ECO:0000313" key="10">
    <source>
        <dbReference type="Proteomes" id="UP001165667"/>
    </source>
</evidence>
<evidence type="ECO:0000256" key="5">
    <source>
        <dbReference type="ARBA" id="ARBA00023136"/>
    </source>
</evidence>
<evidence type="ECO:0000256" key="7">
    <source>
        <dbReference type="SAM" id="Phobius"/>
    </source>
</evidence>
<dbReference type="EMBL" id="JAMOIM010000001">
    <property type="protein sequence ID" value="MCW6506495.1"/>
    <property type="molecule type" value="Genomic_DNA"/>
</dbReference>
<keyword evidence="3 7" id="KW-0812">Transmembrane</keyword>
<keyword evidence="5 7" id="KW-0472">Membrane</keyword>
<feature type="region of interest" description="Disordered" evidence="6">
    <location>
        <begin position="39"/>
        <end position="66"/>
    </location>
</feature>
<sequence>MDQQVLISVTLGCVATIAMVLVAFPGLFSESKAEQRQKTIQARPIRQSAHELRDPNARRKQVSDSLKDLENRTAAKSLTLETRIAQAGLEWTRQRYWIISGLLGLALGGAAMVINGSPLIAAASAASGAFGLPRWVLSYLRDKRFKQFRLAFPDALDMITRGVKAGLPLGDCLRMIAREAAEPVRSEFRHIIQAQGIGLGVGEATDRMAERIPIPETNFFTLVINIQQKSGGNLSEAMGNLSRVLRERKKMEGKIKAMSSEAKASAGIIGSLPIVVGGLVWVTSPQYISLLWTTDTGRMVMVGSACWMSLGIFIIKKMVSFDF</sequence>
<comment type="caution">
    <text evidence="9">The sequence shown here is derived from an EMBL/GenBank/DDBJ whole genome shotgun (WGS) entry which is preliminary data.</text>
</comment>
<keyword evidence="10" id="KW-1185">Reference proteome</keyword>
<dbReference type="Proteomes" id="UP001165667">
    <property type="component" value="Unassembled WGS sequence"/>
</dbReference>
<gene>
    <name evidence="9" type="ORF">M8523_00485</name>
</gene>
<accession>A0AA41YSH3</accession>
<evidence type="ECO:0000256" key="1">
    <source>
        <dbReference type="ARBA" id="ARBA00004651"/>
    </source>
</evidence>
<evidence type="ECO:0000256" key="3">
    <source>
        <dbReference type="ARBA" id="ARBA00022692"/>
    </source>
</evidence>